<keyword evidence="3" id="KW-0378">Hydrolase</keyword>
<evidence type="ECO:0000259" key="5">
    <source>
        <dbReference type="Pfam" id="PF08386"/>
    </source>
</evidence>
<dbReference type="GO" id="GO:0016787">
    <property type="term" value="F:hydrolase activity"/>
    <property type="evidence" value="ECO:0007669"/>
    <property type="project" value="UniProtKB-KW"/>
</dbReference>
<protein>
    <submittedName>
        <fullName evidence="6">Proteinase</fullName>
    </submittedName>
</protein>
<dbReference type="SUPFAM" id="SSF53474">
    <property type="entry name" value="alpha/beta-Hydrolases"/>
    <property type="match status" value="1"/>
</dbReference>
<evidence type="ECO:0000256" key="3">
    <source>
        <dbReference type="ARBA" id="ARBA00022801"/>
    </source>
</evidence>
<evidence type="ECO:0000256" key="4">
    <source>
        <dbReference type="SAM" id="Phobius"/>
    </source>
</evidence>
<dbReference type="PANTHER" id="PTHR43248:SF29">
    <property type="entry name" value="TRIPEPTIDYL AMINOPEPTIDASE"/>
    <property type="match status" value="1"/>
</dbReference>
<dbReference type="InterPro" id="IPR051601">
    <property type="entry name" value="Serine_prot/Carboxylest_S33"/>
</dbReference>
<dbReference type="InterPro" id="IPR029058">
    <property type="entry name" value="AB_hydrolase_fold"/>
</dbReference>
<keyword evidence="4" id="KW-1133">Transmembrane helix</keyword>
<dbReference type="Pfam" id="PF08386">
    <property type="entry name" value="Abhydrolase_4"/>
    <property type="match status" value="1"/>
</dbReference>
<dbReference type="EMBL" id="BJWH01000029">
    <property type="protein sequence ID" value="GEM00216.1"/>
    <property type="molecule type" value="Genomic_DNA"/>
</dbReference>
<sequence>MTVRRNRRTRGRPLSVDGYRVRMPLSARLVAPTSAGRDPRYRLGVALAAAVLVLLVLLAGCVAPKNQAAGPAPGTTPDAPTAEATGDLARYYDQQLEWTTCAEGECATAQVPLDYADPAGPSIGIALARARATGGEPIGSLLLNRGGPGASGVDFVSQVAGMVSGDITRQFDLVGFDPRGVQRSSPVECVDGPGLDAVLAYDPDYSTDAGIQEVIDLYGDLGAACAQNTGAPLAHVDTISAARDLDVLRAALGDDTLTYLGFSYGTALGATYASLFPAKVGRLVLDGALPPDLTSAELAEGQAVGFENALRAYIADCQAGNRCPLDGSVDDGLAQISTLFERAEANPLPTQTDRVLTRSLAFYGIALPLYAQSYWPFLTQALTAAIDQNDGTILLELADQYSDRQPDGTFSTNSIVAFYAINCLDGRDSADFDVMRAEAAQIEAAAPTVGYFFGYGGTVCAQWPVPEVGGLDSYAAEGAAPILVVGTTNDPATPYRWAEQLAELLSSATLLTYEGEGHTAYGSSNDCIADTVDAYLLTGAVPAEGTRC</sequence>
<dbReference type="Gene3D" id="3.40.50.1820">
    <property type="entry name" value="alpha/beta hydrolase"/>
    <property type="match status" value="1"/>
</dbReference>
<comment type="caution">
    <text evidence="6">The sequence shown here is derived from an EMBL/GenBank/DDBJ whole genome shotgun (WGS) entry which is preliminary data.</text>
</comment>
<keyword evidence="2" id="KW-0732">Signal</keyword>
<organism evidence="6 7">
    <name type="scientific">Cellulomonas terrae</name>
    <dbReference type="NCBI Taxonomy" id="311234"/>
    <lineage>
        <taxon>Bacteria</taxon>
        <taxon>Bacillati</taxon>
        <taxon>Actinomycetota</taxon>
        <taxon>Actinomycetes</taxon>
        <taxon>Micrococcales</taxon>
        <taxon>Cellulomonadaceae</taxon>
        <taxon>Cellulomonas</taxon>
    </lineage>
</organism>
<evidence type="ECO:0000256" key="1">
    <source>
        <dbReference type="ARBA" id="ARBA00010088"/>
    </source>
</evidence>
<feature type="transmembrane region" description="Helical" evidence="4">
    <location>
        <begin position="41"/>
        <end position="60"/>
    </location>
</feature>
<dbReference type="InterPro" id="IPR013595">
    <property type="entry name" value="Pept_S33_TAP-like_C"/>
</dbReference>
<evidence type="ECO:0000313" key="6">
    <source>
        <dbReference type="EMBL" id="GEM00216.1"/>
    </source>
</evidence>
<dbReference type="PANTHER" id="PTHR43248">
    <property type="entry name" value="2-SUCCINYL-6-HYDROXY-2,4-CYCLOHEXADIENE-1-CARBOXYLATE SYNTHASE"/>
    <property type="match status" value="1"/>
</dbReference>
<keyword evidence="4" id="KW-0812">Transmembrane</keyword>
<dbReference type="Proteomes" id="UP000321049">
    <property type="component" value="Unassembled WGS sequence"/>
</dbReference>
<reference evidence="6 7" key="1">
    <citation type="submission" date="2019-07" db="EMBL/GenBank/DDBJ databases">
        <title>Whole genome shotgun sequence of Cellulomonas terrae NBRC 100819.</title>
        <authorList>
            <person name="Hosoyama A."/>
            <person name="Uohara A."/>
            <person name="Ohji S."/>
            <person name="Ichikawa N."/>
        </authorList>
    </citation>
    <scope>NUCLEOTIDE SEQUENCE [LARGE SCALE GENOMIC DNA]</scope>
    <source>
        <strain evidence="6 7">NBRC 100819</strain>
    </source>
</reference>
<accession>A0A511JQU7</accession>
<dbReference type="AlphaFoldDB" id="A0A511JQU7"/>
<feature type="domain" description="Peptidase S33 tripeptidyl aminopeptidase-like C-terminal" evidence="5">
    <location>
        <begin position="449"/>
        <end position="548"/>
    </location>
</feature>
<keyword evidence="4" id="KW-0472">Membrane</keyword>
<keyword evidence="7" id="KW-1185">Reference proteome</keyword>
<evidence type="ECO:0000256" key="2">
    <source>
        <dbReference type="ARBA" id="ARBA00022729"/>
    </source>
</evidence>
<comment type="similarity">
    <text evidence="1">Belongs to the peptidase S33 family.</text>
</comment>
<name>A0A511JQU7_9CELL</name>
<evidence type="ECO:0000313" key="7">
    <source>
        <dbReference type="Proteomes" id="UP000321049"/>
    </source>
</evidence>
<gene>
    <name evidence="6" type="ORF">CTE05_37620</name>
</gene>
<proteinExistence type="inferred from homology"/>